<dbReference type="Proteomes" id="UP000035763">
    <property type="component" value="Unassembled WGS sequence"/>
</dbReference>
<evidence type="ECO:0000256" key="1">
    <source>
        <dbReference type="SAM" id="Phobius"/>
    </source>
</evidence>
<reference evidence="2 3" key="1">
    <citation type="journal article" date="2013" name="ISME J.">
        <title>A metabolic model for members of the genus Tetrasphaera involved in enhanced biological phosphorus removal.</title>
        <authorList>
            <person name="Kristiansen R."/>
            <person name="Nguyen H.T.T."/>
            <person name="Saunders A.M."/>
            <person name="Nielsen J.L."/>
            <person name="Wimmer R."/>
            <person name="Le V.Q."/>
            <person name="McIlroy S.J."/>
            <person name="Petrovski S."/>
            <person name="Seviour R.J."/>
            <person name="Calteau A."/>
            <person name="Nielsen K.L."/>
            <person name="Nielsen P.H."/>
        </authorList>
    </citation>
    <scope>NUCLEOTIDE SEQUENCE [LARGE SCALE GENOMIC DNA]</scope>
    <source>
        <strain evidence="2 3">Ben110</strain>
    </source>
</reference>
<keyword evidence="1" id="KW-0812">Transmembrane</keyword>
<accession>W6K098</accession>
<protein>
    <submittedName>
        <fullName evidence="2">Uncharacterized protein</fullName>
    </submittedName>
</protein>
<name>W6K098_9MICO</name>
<keyword evidence="3" id="KW-1185">Reference proteome</keyword>
<dbReference type="EMBL" id="CAJA01000491">
    <property type="protein sequence ID" value="CCH75333.1"/>
    <property type="molecule type" value="Genomic_DNA"/>
</dbReference>
<comment type="caution">
    <text evidence="2">The sequence shown here is derived from an EMBL/GenBank/DDBJ whole genome shotgun (WGS) entry which is preliminary data.</text>
</comment>
<evidence type="ECO:0000313" key="3">
    <source>
        <dbReference type="Proteomes" id="UP000035763"/>
    </source>
</evidence>
<keyword evidence="1" id="KW-0472">Membrane</keyword>
<dbReference type="OrthoDB" id="3431510at2"/>
<sequence>MENSAVAPIVANGYYFSFVPLVGGLLIAVLAEVWRRGIQLRDDDGLA</sequence>
<organism evidence="2 3">
    <name type="scientific">Nostocoides australiense Ben110</name>
    <dbReference type="NCBI Taxonomy" id="1193182"/>
    <lineage>
        <taxon>Bacteria</taxon>
        <taxon>Bacillati</taxon>
        <taxon>Actinomycetota</taxon>
        <taxon>Actinomycetes</taxon>
        <taxon>Micrococcales</taxon>
        <taxon>Intrasporangiaceae</taxon>
        <taxon>Nostocoides</taxon>
    </lineage>
</organism>
<evidence type="ECO:0000313" key="2">
    <source>
        <dbReference type="EMBL" id="CCH75333.1"/>
    </source>
</evidence>
<dbReference type="RefSeq" id="WP_157043996.1">
    <property type="nucleotide sequence ID" value="NZ_HG764815.1"/>
</dbReference>
<dbReference type="AlphaFoldDB" id="W6K098"/>
<keyword evidence="1" id="KW-1133">Transmembrane helix</keyword>
<proteinExistence type="predicted"/>
<dbReference type="STRING" id="1193182.BN11_650006"/>
<feature type="transmembrane region" description="Helical" evidence="1">
    <location>
        <begin position="12"/>
        <end position="31"/>
    </location>
</feature>
<gene>
    <name evidence="2" type="ORF">BN11_650006</name>
</gene>